<organism evidence="1 2">
    <name type="scientific">Cupriavidus basilensis OR16</name>
    <dbReference type="NCBI Taxonomy" id="1127483"/>
    <lineage>
        <taxon>Bacteria</taxon>
        <taxon>Pseudomonadati</taxon>
        <taxon>Pseudomonadota</taxon>
        <taxon>Betaproteobacteria</taxon>
        <taxon>Burkholderiales</taxon>
        <taxon>Burkholderiaceae</taxon>
        <taxon>Cupriavidus</taxon>
    </lineage>
</organism>
<evidence type="ECO:0000313" key="2">
    <source>
        <dbReference type="Proteomes" id="UP000005808"/>
    </source>
</evidence>
<reference evidence="1 2" key="1">
    <citation type="journal article" date="2012" name="J. Bacteriol.">
        <title>De Novo Genome Project of Cupriavidus basilensis OR16.</title>
        <authorList>
            <person name="Cserhati M."/>
            <person name="Kriszt B."/>
            <person name="Szoboszlay S."/>
            <person name="Toth A."/>
            <person name="Szabo I."/>
            <person name="Tancsics A."/>
            <person name="Nagy I."/>
            <person name="Horvath B."/>
            <person name="Nagy I."/>
            <person name="Kukolya J."/>
        </authorList>
    </citation>
    <scope>NUCLEOTIDE SEQUENCE [LARGE SCALE GENOMIC DNA]</scope>
    <source>
        <strain evidence="1 2">OR16</strain>
    </source>
</reference>
<proteinExistence type="predicted"/>
<dbReference type="Proteomes" id="UP000005808">
    <property type="component" value="Unassembled WGS sequence"/>
</dbReference>
<protein>
    <submittedName>
        <fullName evidence="1">Putative transcriptional regulator</fullName>
    </submittedName>
</protein>
<dbReference type="AlphaFoldDB" id="H1SHX4"/>
<dbReference type="RefSeq" id="WP_006164195.1">
    <property type="nucleotide sequence ID" value="NZ_AHJE01000172.1"/>
</dbReference>
<evidence type="ECO:0000313" key="1">
    <source>
        <dbReference type="EMBL" id="EHP37899.1"/>
    </source>
</evidence>
<sequence length="104" mass="11130">MPFGVALRNASGPAASRRSNCSVRGNENYYLIGQIRRRHWLAQGRQVGLSTQGVEALIEELIAAMDLVLSKVAAGLPAGFPADLADAILEGVRWQSRKLAGMPA</sequence>
<accession>H1SHX4</accession>
<name>H1SHX4_9BURK</name>
<comment type="caution">
    <text evidence="1">The sequence shown here is derived from an EMBL/GenBank/DDBJ whole genome shotgun (WGS) entry which is preliminary data.</text>
</comment>
<dbReference type="EMBL" id="AHJE01000172">
    <property type="protein sequence ID" value="EHP37899.1"/>
    <property type="molecule type" value="Genomic_DNA"/>
</dbReference>
<gene>
    <name evidence="1" type="ORF">OR16_40384</name>
</gene>